<dbReference type="InterPro" id="IPR036390">
    <property type="entry name" value="WH_DNA-bd_sf"/>
</dbReference>
<sequence>MTVIRSVHRAFHVLRIMNEKPVWSLQELGDRTGLPKSTLHRSLAALREEGYVRSHEGMYGYYQLTGAVNELSHGVVQQSRLVDAAAPILIATTKRIKWPLSIGVVDGCDLRVNFCTMPYSPYAIRPSSYGRRYTLFESALGRAYFSFCDAGERRILYDLYCLGHPDTSPPNFISMRRMVTQTRTQGYGLRRGDKDSDSSALAVPIMAGGNIVGTMAYSTFSRMLDNDLIKKFLPELRKTADQIGQVWEQETDLLS</sequence>
<reference evidence="6 7" key="1">
    <citation type="submission" date="2017-10" db="EMBL/GenBank/DDBJ databases">
        <title>Two draft genome sequences of Pusillimonas sp. strains isolated from a nitrate- and radionuclide-contaminated groundwater in Russia.</title>
        <authorList>
            <person name="Grouzdev D.S."/>
            <person name="Tourova T.P."/>
            <person name="Goeva M.A."/>
            <person name="Babich T.L."/>
            <person name="Sokolova D.S."/>
            <person name="Abdullin R."/>
            <person name="Poltaraus A.B."/>
            <person name="Toshchakov S.V."/>
            <person name="Nazina T.N."/>
        </authorList>
    </citation>
    <scope>NUCLEOTIDE SEQUENCE [LARGE SCALE GENOMIC DNA]</scope>
    <source>
        <strain evidence="6 7">JR1/69-3-13</strain>
    </source>
</reference>
<dbReference type="InterPro" id="IPR005471">
    <property type="entry name" value="Tscrpt_reg_IclR_N"/>
</dbReference>
<dbReference type="SUPFAM" id="SSF55781">
    <property type="entry name" value="GAF domain-like"/>
    <property type="match status" value="1"/>
</dbReference>
<evidence type="ECO:0000256" key="3">
    <source>
        <dbReference type="ARBA" id="ARBA00023163"/>
    </source>
</evidence>
<dbReference type="PROSITE" id="PS51078">
    <property type="entry name" value="ICLR_ED"/>
    <property type="match status" value="1"/>
</dbReference>
<dbReference type="InterPro" id="IPR036388">
    <property type="entry name" value="WH-like_DNA-bd_sf"/>
</dbReference>
<feature type="domain" description="IclR-ED" evidence="5">
    <location>
        <begin position="67"/>
        <end position="249"/>
    </location>
</feature>
<dbReference type="SMART" id="SM00346">
    <property type="entry name" value="HTH_ICLR"/>
    <property type="match status" value="1"/>
</dbReference>
<keyword evidence="2" id="KW-0238">DNA-binding</keyword>
<dbReference type="InterPro" id="IPR050707">
    <property type="entry name" value="HTH_MetabolicPath_Reg"/>
</dbReference>
<dbReference type="PROSITE" id="PS51077">
    <property type="entry name" value="HTH_ICLR"/>
    <property type="match status" value="1"/>
</dbReference>
<keyword evidence="3" id="KW-0804">Transcription</keyword>
<dbReference type="Pfam" id="PF01614">
    <property type="entry name" value="IclR_C"/>
    <property type="match status" value="1"/>
</dbReference>
<evidence type="ECO:0000256" key="1">
    <source>
        <dbReference type="ARBA" id="ARBA00023015"/>
    </source>
</evidence>
<dbReference type="EMBL" id="PDNW01000004">
    <property type="protein sequence ID" value="PLC50778.1"/>
    <property type="molecule type" value="Genomic_DNA"/>
</dbReference>
<dbReference type="GO" id="GO:0003677">
    <property type="term" value="F:DNA binding"/>
    <property type="evidence" value="ECO:0007669"/>
    <property type="project" value="UniProtKB-KW"/>
</dbReference>
<keyword evidence="7" id="KW-1185">Reference proteome</keyword>
<dbReference type="InterPro" id="IPR029016">
    <property type="entry name" value="GAF-like_dom_sf"/>
</dbReference>
<proteinExistence type="predicted"/>
<dbReference type="PANTHER" id="PTHR30136:SF23">
    <property type="entry name" value="DNA-BINDING TRANSCRIPTIONAL ACTIVATOR MHPR"/>
    <property type="match status" value="1"/>
</dbReference>
<dbReference type="GO" id="GO:0003700">
    <property type="term" value="F:DNA-binding transcription factor activity"/>
    <property type="evidence" value="ECO:0007669"/>
    <property type="project" value="TreeGrafter"/>
</dbReference>
<dbReference type="InterPro" id="IPR011991">
    <property type="entry name" value="ArsR-like_HTH"/>
</dbReference>
<organism evidence="6 7">
    <name type="scientific">Pollutimonas subterranea</name>
    <dbReference type="NCBI Taxonomy" id="2045210"/>
    <lineage>
        <taxon>Bacteria</taxon>
        <taxon>Pseudomonadati</taxon>
        <taxon>Pseudomonadota</taxon>
        <taxon>Betaproteobacteria</taxon>
        <taxon>Burkholderiales</taxon>
        <taxon>Alcaligenaceae</taxon>
        <taxon>Pollutimonas</taxon>
    </lineage>
</organism>
<dbReference type="Proteomes" id="UP000234190">
    <property type="component" value="Unassembled WGS sequence"/>
</dbReference>
<dbReference type="AlphaFoldDB" id="A0A2N4U6Y5"/>
<dbReference type="Gene3D" id="3.30.450.40">
    <property type="match status" value="1"/>
</dbReference>
<evidence type="ECO:0000313" key="6">
    <source>
        <dbReference type="EMBL" id="PLC50778.1"/>
    </source>
</evidence>
<evidence type="ECO:0000313" key="7">
    <source>
        <dbReference type="Proteomes" id="UP000234190"/>
    </source>
</evidence>
<accession>A0A2N4U6Y5</accession>
<dbReference type="GO" id="GO:0045892">
    <property type="term" value="P:negative regulation of DNA-templated transcription"/>
    <property type="evidence" value="ECO:0007669"/>
    <property type="project" value="TreeGrafter"/>
</dbReference>
<evidence type="ECO:0000256" key="2">
    <source>
        <dbReference type="ARBA" id="ARBA00023125"/>
    </source>
</evidence>
<dbReference type="PANTHER" id="PTHR30136">
    <property type="entry name" value="HELIX-TURN-HELIX TRANSCRIPTIONAL REGULATOR, ICLR FAMILY"/>
    <property type="match status" value="1"/>
</dbReference>
<dbReference type="SUPFAM" id="SSF46785">
    <property type="entry name" value="Winged helix' DNA-binding domain"/>
    <property type="match status" value="1"/>
</dbReference>
<comment type="caution">
    <text evidence="6">The sequence shown here is derived from an EMBL/GenBank/DDBJ whole genome shotgun (WGS) entry which is preliminary data.</text>
</comment>
<evidence type="ECO:0000259" key="4">
    <source>
        <dbReference type="PROSITE" id="PS51077"/>
    </source>
</evidence>
<feature type="domain" description="HTH iclR-type" evidence="4">
    <location>
        <begin position="4"/>
        <end position="66"/>
    </location>
</feature>
<dbReference type="RefSeq" id="WP_102073324.1">
    <property type="nucleotide sequence ID" value="NZ_PDNW01000004.1"/>
</dbReference>
<dbReference type="Gene3D" id="1.10.10.10">
    <property type="entry name" value="Winged helix-like DNA-binding domain superfamily/Winged helix DNA-binding domain"/>
    <property type="match status" value="1"/>
</dbReference>
<gene>
    <name evidence="6" type="ORF">CR159_07225</name>
</gene>
<dbReference type="CDD" id="cd00090">
    <property type="entry name" value="HTH_ARSR"/>
    <property type="match status" value="1"/>
</dbReference>
<evidence type="ECO:0000259" key="5">
    <source>
        <dbReference type="PROSITE" id="PS51078"/>
    </source>
</evidence>
<dbReference type="Pfam" id="PF09339">
    <property type="entry name" value="HTH_IclR"/>
    <property type="match status" value="1"/>
</dbReference>
<dbReference type="InterPro" id="IPR014757">
    <property type="entry name" value="Tscrpt_reg_IclR_C"/>
</dbReference>
<dbReference type="OrthoDB" id="9807558at2"/>
<keyword evidence="1" id="KW-0805">Transcription regulation</keyword>
<protein>
    <submittedName>
        <fullName evidence="6">IclR family transcriptional regulator</fullName>
    </submittedName>
</protein>
<name>A0A2N4U6Y5_9BURK</name>